<accession>M3UIP9</accession>
<dbReference type="Gene3D" id="1.10.10.10">
    <property type="entry name" value="Winged helix-like DNA-binding domain superfamily/Winged helix DNA-binding domain"/>
    <property type="match status" value="1"/>
</dbReference>
<evidence type="ECO:0000256" key="2">
    <source>
        <dbReference type="ARBA" id="ARBA00023015"/>
    </source>
</evidence>
<dbReference type="GO" id="GO:0003700">
    <property type="term" value="F:DNA-binding transcription factor activity"/>
    <property type="evidence" value="ECO:0007669"/>
    <property type="project" value="InterPro"/>
</dbReference>
<dbReference type="Pfam" id="PF00126">
    <property type="entry name" value="HTH_1"/>
    <property type="match status" value="1"/>
</dbReference>
<keyword evidence="8" id="KW-1185">Reference proteome</keyword>
<dbReference type="SUPFAM" id="SSF46785">
    <property type="entry name" value="Winged helix' DNA-binding domain"/>
    <property type="match status" value="1"/>
</dbReference>
<protein>
    <submittedName>
        <fullName evidence="7">Putative LysR family transcriptional regulator</fullName>
    </submittedName>
</protein>
<keyword evidence="4" id="KW-0010">Activator</keyword>
<dbReference type="Proteomes" id="UP000035009">
    <property type="component" value="Unassembled WGS sequence"/>
</dbReference>
<dbReference type="PANTHER" id="PTHR30346">
    <property type="entry name" value="TRANSCRIPTIONAL DUAL REGULATOR HCAR-RELATED"/>
    <property type="match status" value="1"/>
</dbReference>
<evidence type="ECO:0000256" key="5">
    <source>
        <dbReference type="ARBA" id="ARBA00023163"/>
    </source>
</evidence>
<dbReference type="eggNOG" id="COG0583">
    <property type="taxonomic scope" value="Bacteria"/>
</dbReference>
<comment type="caution">
    <text evidence="7">The sequence shown here is derived from an EMBL/GenBank/DDBJ whole genome shotgun (WGS) entry which is preliminary data.</text>
</comment>
<dbReference type="AlphaFoldDB" id="M3UIP9"/>
<evidence type="ECO:0000256" key="3">
    <source>
        <dbReference type="ARBA" id="ARBA00023125"/>
    </source>
</evidence>
<dbReference type="PROSITE" id="PS50931">
    <property type="entry name" value="HTH_LYSR"/>
    <property type="match status" value="1"/>
</dbReference>
<dbReference type="GO" id="GO:0003677">
    <property type="term" value="F:DNA binding"/>
    <property type="evidence" value="ECO:0007669"/>
    <property type="project" value="UniProtKB-KW"/>
</dbReference>
<proteinExistence type="inferred from homology"/>
<dbReference type="Gene3D" id="3.40.190.10">
    <property type="entry name" value="Periplasmic binding protein-like II"/>
    <property type="match status" value="2"/>
</dbReference>
<evidence type="ECO:0000259" key="6">
    <source>
        <dbReference type="PROSITE" id="PS50931"/>
    </source>
</evidence>
<feature type="domain" description="HTH lysR-type" evidence="6">
    <location>
        <begin position="1"/>
        <end position="59"/>
    </location>
</feature>
<dbReference type="STRING" id="410332.SAMN04488550_4298"/>
<reference evidence="7 8" key="1">
    <citation type="submission" date="2013-02" db="EMBL/GenBank/DDBJ databases">
        <title>Whole genome shotgun sequence of Gordonia malaquae NBRC 108250.</title>
        <authorList>
            <person name="Yoshida I."/>
            <person name="Hosoyama A."/>
            <person name="Tsuchikane K."/>
            <person name="Ando Y."/>
            <person name="Baba S."/>
            <person name="Ohji S."/>
            <person name="Hamada M."/>
            <person name="Tamura T."/>
            <person name="Yamazoe A."/>
            <person name="Yamazaki S."/>
            <person name="Fujita N."/>
        </authorList>
    </citation>
    <scope>NUCLEOTIDE SEQUENCE [LARGE SCALE GENOMIC DNA]</scope>
    <source>
        <strain evidence="7 8">NBRC 108250</strain>
    </source>
</reference>
<keyword evidence="2" id="KW-0805">Transcription regulation</keyword>
<evidence type="ECO:0000313" key="8">
    <source>
        <dbReference type="Proteomes" id="UP000035009"/>
    </source>
</evidence>
<comment type="similarity">
    <text evidence="1">Belongs to the LysR transcriptional regulatory family.</text>
</comment>
<keyword evidence="3" id="KW-0238">DNA-binding</keyword>
<sequence>MAEIERLRYVVTVARAGGISAAARALGVSQPTVSRAVADVERALGAPLFDRRSTGARLVPGAAELLVGIGRIVDGYDELFGTGGSDGPLTIGYAWGGLTPKLERALDAGPSYELRHAVDPVGELVHGRVDRALIRIPSPDVPVPAHTTLLVEESERRVVLVNARHRLADRESVALAELCADSTPVLSEGAGTVPHDLWGAFDGEPVVVPDPLTWLNAIAAVSDRFGVTSVSTAEFHIHPRTVYLQCPDLPPVTVRLLGPAPRLR</sequence>
<dbReference type="PANTHER" id="PTHR30346:SF0">
    <property type="entry name" value="HCA OPERON TRANSCRIPTIONAL ACTIVATOR HCAR"/>
    <property type="match status" value="1"/>
</dbReference>
<evidence type="ECO:0000256" key="1">
    <source>
        <dbReference type="ARBA" id="ARBA00009437"/>
    </source>
</evidence>
<dbReference type="EMBL" id="BAOP01000008">
    <property type="protein sequence ID" value="GAC79340.1"/>
    <property type="molecule type" value="Genomic_DNA"/>
</dbReference>
<keyword evidence="5" id="KW-0804">Transcription</keyword>
<dbReference type="RefSeq" id="WP_008377691.1">
    <property type="nucleotide sequence ID" value="NZ_BAOP01000008.1"/>
</dbReference>
<evidence type="ECO:0000313" key="7">
    <source>
        <dbReference type="EMBL" id="GAC79340.1"/>
    </source>
</evidence>
<dbReference type="InterPro" id="IPR036388">
    <property type="entry name" value="WH-like_DNA-bd_sf"/>
</dbReference>
<evidence type="ECO:0000256" key="4">
    <source>
        <dbReference type="ARBA" id="ARBA00023159"/>
    </source>
</evidence>
<organism evidence="7 8">
    <name type="scientific">Gordonia malaquae NBRC 108250</name>
    <dbReference type="NCBI Taxonomy" id="1223542"/>
    <lineage>
        <taxon>Bacteria</taxon>
        <taxon>Bacillati</taxon>
        <taxon>Actinomycetota</taxon>
        <taxon>Actinomycetes</taxon>
        <taxon>Mycobacteriales</taxon>
        <taxon>Gordoniaceae</taxon>
        <taxon>Gordonia</taxon>
    </lineage>
</organism>
<dbReference type="OrthoDB" id="3636008at2"/>
<name>M3UIP9_GORML</name>
<dbReference type="GO" id="GO:0032993">
    <property type="term" value="C:protein-DNA complex"/>
    <property type="evidence" value="ECO:0007669"/>
    <property type="project" value="TreeGrafter"/>
</dbReference>
<dbReference type="PRINTS" id="PR00039">
    <property type="entry name" value="HTHLYSR"/>
</dbReference>
<dbReference type="InterPro" id="IPR036390">
    <property type="entry name" value="WH_DNA-bd_sf"/>
</dbReference>
<dbReference type="InterPro" id="IPR000847">
    <property type="entry name" value="LysR_HTH_N"/>
</dbReference>
<gene>
    <name evidence="7" type="ORF">GM1_008_01020</name>
</gene>